<keyword evidence="2 3" id="KW-0175">Coiled coil</keyword>
<dbReference type="Gene3D" id="1.10.287.470">
    <property type="entry name" value="Helix hairpin bin"/>
    <property type="match status" value="1"/>
</dbReference>
<dbReference type="AlphaFoldDB" id="A0A402AQX9"/>
<evidence type="ECO:0000256" key="4">
    <source>
        <dbReference type="SAM" id="MobiDB-lite"/>
    </source>
</evidence>
<accession>A0A402AQX9</accession>
<evidence type="ECO:0000313" key="5">
    <source>
        <dbReference type="EMBL" id="GCE21500.1"/>
    </source>
</evidence>
<dbReference type="InterPro" id="IPR050465">
    <property type="entry name" value="UPF0194_transport"/>
</dbReference>
<evidence type="ECO:0000313" key="6">
    <source>
        <dbReference type="Proteomes" id="UP000287188"/>
    </source>
</evidence>
<dbReference type="PANTHER" id="PTHR32347:SF23">
    <property type="entry name" value="BLL5650 PROTEIN"/>
    <property type="match status" value="1"/>
</dbReference>
<comment type="caution">
    <text evidence="5">The sequence shown here is derived from an EMBL/GenBank/DDBJ whole genome shotgun (WGS) entry which is preliminary data.</text>
</comment>
<evidence type="ECO:0008006" key="7">
    <source>
        <dbReference type="Google" id="ProtNLM"/>
    </source>
</evidence>
<organism evidence="5 6">
    <name type="scientific">Dictyobacter kobayashii</name>
    <dbReference type="NCBI Taxonomy" id="2014872"/>
    <lineage>
        <taxon>Bacteria</taxon>
        <taxon>Bacillati</taxon>
        <taxon>Chloroflexota</taxon>
        <taxon>Ktedonobacteria</taxon>
        <taxon>Ktedonobacterales</taxon>
        <taxon>Dictyobacteraceae</taxon>
        <taxon>Dictyobacter</taxon>
    </lineage>
</organism>
<protein>
    <recommendedName>
        <fullName evidence="7">Membrane fusion protein biotin-lipoyl like domain-containing protein</fullName>
    </recommendedName>
</protein>
<dbReference type="PANTHER" id="PTHR32347">
    <property type="entry name" value="EFFLUX SYSTEM COMPONENT YKNX-RELATED"/>
    <property type="match status" value="1"/>
</dbReference>
<evidence type="ECO:0000256" key="1">
    <source>
        <dbReference type="ARBA" id="ARBA00004196"/>
    </source>
</evidence>
<reference evidence="6" key="1">
    <citation type="submission" date="2018-12" db="EMBL/GenBank/DDBJ databases">
        <title>Tengunoibacter tsumagoiensis gen. nov., sp. nov., Dictyobacter kobayashii sp. nov., D. alpinus sp. nov., and D. joshuensis sp. nov. and description of Dictyobacteraceae fam. nov. within the order Ktedonobacterales isolated from Tengu-no-mugimeshi.</title>
        <authorList>
            <person name="Wang C.M."/>
            <person name="Zheng Y."/>
            <person name="Sakai Y."/>
            <person name="Toyoda A."/>
            <person name="Minakuchi Y."/>
            <person name="Abe K."/>
            <person name="Yokota A."/>
            <person name="Yabe S."/>
        </authorList>
    </citation>
    <scope>NUCLEOTIDE SEQUENCE [LARGE SCALE GENOMIC DNA]</scope>
    <source>
        <strain evidence="6">Uno11</strain>
    </source>
</reference>
<dbReference type="Gene3D" id="2.40.30.170">
    <property type="match status" value="1"/>
</dbReference>
<evidence type="ECO:0000256" key="3">
    <source>
        <dbReference type="SAM" id="Coils"/>
    </source>
</evidence>
<dbReference type="EMBL" id="BIFS01000001">
    <property type="protein sequence ID" value="GCE21500.1"/>
    <property type="molecule type" value="Genomic_DNA"/>
</dbReference>
<keyword evidence="6" id="KW-1185">Reference proteome</keyword>
<dbReference type="Proteomes" id="UP000287188">
    <property type="component" value="Unassembled WGS sequence"/>
</dbReference>
<name>A0A402AQX9_9CHLR</name>
<comment type="subcellular location">
    <subcellularLocation>
        <location evidence="1">Cell envelope</location>
    </subcellularLocation>
</comment>
<dbReference type="GO" id="GO:0030313">
    <property type="term" value="C:cell envelope"/>
    <property type="evidence" value="ECO:0007669"/>
    <property type="project" value="UniProtKB-SubCell"/>
</dbReference>
<dbReference type="SUPFAM" id="SSF111369">
    <property type="entry name" value="HlyD-like secretion proteins"/>
    <property type="match status" value="1"/>
</dbReference>
<evidence type="ECO:0000256" key="2">
    <source>
        <dbReference type="ARBA" id="ARBA00023054"/>
    </source>
</evidence>
<feature type="coiled-coil region" evidence="3">
    <location>
        <begin position="48"/>
        <end position="75"/>
    </location>
</feature>
<feature type="region of interest" description="Disordered" evidence="4">
    <location>
        <begin position="153"/>
        <end position="188"/>
    </location>
</feature>
<dbReference type="Gene3D" id="2.40.50.100">
    <property type="match status" value="1"/>
</dbReference>
<sequence length="424" mass="44675">MPVNATGFLQAPVYNLVFSSSVTGLISDIYVHLGQTVVANQPLAHLGYNTYDAQLRAAQVAVDAARNELNAAQAHVLNQLDYIHAQVVLAQTTLNAELNNRQALIRQANANVHFAQVTLDRDQATLDAVIRASNAAIKVARDTEQSAIAACQATPATSGTPASTGNSDNNNSNNNDNNSDSSDNSNSSCIKAAQDAFRAAVATADQAVVTAQGTVAKDRAALQQAQANADVDLTAVAGRINEARASIDVARLNPDRTNALIALTSAEYLYRTSLAALLVIEETIQLLTLRAPHAGTVTAIIGTIGGQPGAVDNLVPAGGLEIQSDHGGLTFIQLTDTTRVNRIQTYVDETDIQKVRLDQGVSFTLKAYGTHKFSGHVIQIAPNGLGYPGTTTSVKYLVIVQVDDSGGGSYAFYHHMTANVTIST</sequence>
<dbReference type="RefSeq" id="WP_126553206.1">
    <property type="nucleotide sequence ID" value="NZ_BIFS01000001.1"/>
</dbReference>
<gene>
    <name evidence="5" type="ORF">KDK_53000</name>
</gene>
<dbReference type="OrthoDB" id="155862at2"/>
<proteinExistence type="predicted"/>